<dbReference type="EMBL" id="CAXKWB010001168">
    <property type="protein sequence ID" value="CAL4063533.1"/>
    <property type="molecule type" value="Genomic_DNA"/>
</dbReference>
<proteinExistence type="predicted"/>
<evidence type="ECO:0000256" key="1">
    <source>
        <dbReference type="SAM" id="MobiDB-lite"/>
    </source>
</evidence>
<evidence type="ECO:0000313" key="2">
    <source>
        <dbReference type="EMBL" id="CAL4063533.1"/>
    </source>
</evidence>
<gene>
    <name evidence="2" type="ORF">MNOR_LOCUS3433</name>
</gene>
<feature type="region of interest" description="Disordered" evidence="1">
    <location>
        <begin position="14"/>
        <end position="96"/>
    </location>
</feature>
<dbReference type="AlphaFoldDB" id="A0AAV2PUG8"/>
<protein>
    <submittedName>
        <fullName evidence="2">Uncharacterized protein</fullName>
    </submittedName>
</protein>
<feature type="compositionally biased region" description="Polar residues" evidence="1">
    <location>
        <begin position="51"/>
        <end position="61"/>
    </location>
</feature>
<comment type="caution">
    <text evidence="2">The sequence shown here is derived from an EMBL/GenBank/DDBJ whole genome shotgun (WGS) entry which is preliminary data.</text>
</comment>
<evidence type="ECO:0000313" key="3">
    <source>
        <dbReference type="Proteomes" id="UP001497623"/>
    </source>
</evidence>
<accession>A0AAV2PUG8</accession>
<name>A0AAV2PUG8_MEGNR</name>
<sequence length="96" mass="10062">MSHGSYGTQLVNRYHSGSVFGPDDRFPGRWPGVSSGGYSPACDEPLESPVHSVTSRETTPKPSRHSPPAPVGNCRNTGPPGPCDTCPPATWSGSVL</sequence>
<feature type="non-terminal residue" evidence="2">
    <location>
        <position position="96"/>
    </location>
</feature>
<organism evidence="2 3">
    <name type="scientific">Meganyctiphanes norvegica</name>
    <name type="common">Northern krill</name>
    <name type="synonym">Thysanopoda norvegica</name>
    <dbReference type="NCBI Taxonomy" id="48144"/>
    <lineage>
        <taxon>Eukaryota</taxon>
        <taxon>Metazoa</taxon>
        <taxon>Ecdysozoa</taxon>
        <taxon>Arthropoda</taxon>
        <taxon>Crustacea</taxon>
        <taxon>Multicrustacea</taxon>
        <taxon>Malacostraca</taxon>
        <taxon>Eumalacostraca</taxon>
        <taxon>Eucarida</taxon>
        <taxon>Euphausiacea</taxon>
        <taxon>Euphausiidae</taxon>
        <taxon>Meganyctiphanes</taxon>
    </lineage>
</organism>
<dbReference type="Proteomes" id="UP001497623">
    <property type="component" value="Unassembled WGS sequence"/>
</dbReference>
<reference evidence="2 3" key="1">
    <citation type="submission" date="2024-05" db="EMBL/GenBank/DDBJ databases">
        <authorList>
            <person name="Wallberg A."/>
        </authorList>
    </citation>
    <scope>NUCLEOTIDE SEQUENCE [LARGE SCALE GENOMIC DNA]</scope>
</reference>
<keyword evidence="3" id="KW-1185">Reference proteome</keyword>